<comment type="similarity">
    <text evidence="1">Belongs to the nitroreductase family.</text>
</comment>
<accession>A0A7C5V397</accession>
<dbReference type="EMBL" id="DRUZ01000098">
    <property type="protein sequence ID" value="HHS02507.1"/>
    <property type="molecule type" value="Genomic_DNA"/>
</dbReference>
<dbReference type="CDD" id="cd02062">
    <property type="entry name" value="Nitro_FMN_reductase"/>
    <property type="match status" value="1"/>
</dbReference>
<keyword evidence="2" id="KW-0560">Oxidoreductase</keyword>
<protein>
    <submittedName>
        <fullName evidence="4">Nitroreductase family protein</fullName>
    </submittedName>
</protein>
<evidence type="ECO:0000256" key="1">
    <source>
        <dbReference type="ARBA" id="ARBA00007118"/>
    </source>
</evidence>
<evidence type="ECO:0000256" key="2">
    <source>
        <dbReference type="ARBA" id="ARBA00023002"/>
    </source>
</evidence>
<dbReference type="PANTHER" id="PTHR43673:SF10">
    <property type="entry name" value="NADH DEHYDROGENASE_NAD(P)H NITROREDUCTASE XCC3605-RELATED"/>
    <property type="match status" value="1"/>
</dbReference>
<feature type="domain" description="Nitroreductase" evidence="3">
    <location>
        <begin position="9"/>
        <end position="66"/>
    </location>
</feature>
<dbReference type="GO" id="GO:0016491">
    <property type="term" value="F:oxidoreductase activity"/>
    <property type="evidence" value="ECO:0007669"/>
    <property type="project" value="UniProtKB-KW"/>
</dbReference>
<dbReference type="SUPFAM" id="SSF55469">
    <property type="entry name" value="FMN-dependent nitroreductase-like"/>
    <property type="match status" value="1"/>
</dbReference>
<feature type="domain" description="Nitroreductase" evidence="3">
    <location>
        <begin position="69"/>
        <end position="146"/>
    </location>
</feature>
<evidence type="ECO:0000313" key="4">
    <source>
        <dbReference type="EMBL" id="HHS02507.1"/>
    </source>
</evidence>
<dbReference type="PANTHER" id="PTHR43673">
    <property type="entry name" value="NAD(P)H NITROREDUCTASE YDGI-RELATED"/>
    <property type="match status" value="1"/>
</dbReference>
<dbReference type="InterPro" id="IPR000415">
    <property type="entry name" value="Nitroreductase-like"/>
</dbReference>
<dbReference type="Gene3D" id="3.40.109.10">
    <property type="entry name" value="NADH Oxidase"/>
    <property type="match status" value="1"/>
</dbReference>
<gene>
    <name evidence="4" type="ORF">ENL71_08500</name>
</gene>
<dbReference type="AlphaFoldDB" id="A0A7C5V397"/>
<organism evidence="4">
    <name type="scientific">Caldicellulosiruptor owensensis</name>
    <dbReference type="NCBI Taxonomy" id="55205"/>
    <lineage>
        <taxon>Bacteria</taxon>
        <taxon>Bacillati</taxon>
        <taxon>Bacillota</taxon>
        <taxon>Bacillota incertae sedis</taxon>
        <taxon>Caldicellulosiruptorales</taxon>
        <taxon>Caldicellulosiruptoraceae</taxon>
        <taxon>Caldicellulosiruptor</taxon>
    </lineage>
</organism>
<name>A0A7C5V397_9FIRM</name>
<sequence>MSMDMLEVLKSRRSIRKYKKNMAISKEVIEKIIDAARFAPTARGNEGWEFVVVTDENIKRQIAQKARYGRFIEDASCCIAVLYEKDFEYILEDMSAATTYILVAAKALGLGSCWVASYKKEHSEDVKKLLNVPDNLELCALIAIGYADEEPVRNKKPLSSILHWNKYQRK</sequence>
<dbReference type="InterPro" id="IPR029479">
    <property type="entry name" value="Nitroreductase"/>
</dbReference>
<reference evidence="4" key="1">
    <citation type="journal article" date="2020" name="mSystems">
        <title>Genome- and Community-Level Interaction Insights into Carbon Utilization and Element Cycling Functions of Hydrothermarchaeota in Hydrothermal Sediment.</title>
        <authorList>
            <person name="Zhou Z."/>
            <person name="Liu Y."/>
            <person name="Xu W."/>
            <person name="Pan J."/>
            <person name="Luo Z.H."/>
            <person name="Li M."/>
        </authorList>
    </citation>
    <scope>NUCLEOTIDE SEQUENCE [LARGE SCALE GENOMIC DNA]</scope>
    <source>
        <strain evidence="4">SpSt-102</strain>
    </source>
</reference>
<comment type="caution">
    <text evidence="4">The sequence shown here is derived from an EMBL/GenBank/DDBJ whole genome shotgun (WGS) entry which is preliminary data.</text>
</comment>
<dbReference type="Pfam" id="PF00881">
    <property type="entry name" value="Nitroreductase"/>
    <property type="match status" value="2"/>
</dbReference>
<evidence type="ECO:0000259" key="3">
    <source>
        <dbReference type="Pfam" id="PF00881"/>
    </source>
</evidence>
<proteinExistence type="inferred from homology"/>